<dbReference type="Proteomes" id="UP001595722">
    <property type="component" value="Unassembled WGS sequence"/>
</dbReference>
<evidence type="ECO:0000313" key="2">
    <source>
        <dbReference type="EMBL" id="MFC3679933.1"/>
    </source>
</evidence>
<dbReference type="HAMAP" id="MF_00697">
    <property type="entry name" value="UPF0276"/>
    <property type="match status" value="1"/>
</dbReference>
<dbReference type="InterPro" id="IPR036237">
    <property type="entry name" value="Xyl_isomerase-like_sf"/>
</dbReference>
<accession>A0ABV7VV30</accession>
<gene>
    <name evidence="2" type="ORF">ACFOMG_07385</name>
</gene>
<dbReference type="PANTHER" id="PTHR42194:SF1">
    <property type="entry name" value="UPF0276 PROTEIN HI_1600"/>
    <property type="match status" value="1"/>
</dbReference>
<dbReference type="InterPro" id="IPR007801">
    <property type="entry name" value="MbnB/TglH/ChrH"/>
</dbReference>
<dbReference type="PANTHER" id="PTHR42194">
    <property type="entry name" value="UPF0276 PROTEIN HI_1600"/>
    <property type="match status" value="1"/>
</dbReference>
<dbReference type="Gene3D" id="3.20.20.150">
    <property type="entry name" value="Divalent-metal-dependent TIM barrel enzymes"/>
    <property type="match status" value="1"/>
</dbReference>
<dbReference type="SUPFAM" id="SSF51658">
    <property type="entry name" value="Xylose isomerase-like"/>
    <property type="match status" value="1"/>
</dbReference>
<dbReference type="RefSeq" id="WP_376865745.1">
    <property type="nucleotide sequence ID" value="NZ_JBHRYB010000005.1"/>
</dbReference>
<reference evidence="3" key="1">
    <citation type="journal article" date="2019" name="Int. J. Syst. Evol. Microbiol.">
        <title>The Global Catalogue of Microorganisms (GCM) 10K type strain sequencing project: providing services to taxonomists for standard genome sequencing and annotation.</title>
        <authorList>
            <consortium name="The Broad Institute Genomics Platform"/>
            <consortium name="The Broad Institute Genome Sequencing Center for Infectious Disease"/>
            <person name="Wu L."/>
            <person name="Ma J."/>
        </authorList>
    </citation>
    <scope>NUCLEOTIDE SEQUENCE [LARGE SCALE GENOMIC DNA]</scope>
    <source>
        <strain evidence="3">KCTC 42424</strain>
    </source>
</reference>
<evidence type="ECO:0000256" key="1">
    <source>
        <dbReference type="HAMAP-Rule" id="MF_00697"/>
    </source>
</evidence>
<keyword evidence="3" id="KW-1185">Reference proteome</keyword>
<comment type="similarity">
    <text evidence="1">Belongs to the UPF0276 family.</text>
</comment>
<proteinExistence type="inferred from homology"/>
<organism evidence="2 3">
    <name type="scientific">Bacterioplanoides pacificum</name>
    <dbReference type="NCBI Taxonomy" id="1171596"/>
    <lineage>
        <taxon>Bacteria</taxon>
        <taxon>Pseudomonadati</taxon>
        <taxon>Pseudomonadota</taxon>
        <taxon>Gammaproteobacteria</taxon>
        <taxon>Oceanospirillales</taxon>
        <taxon>Oceanospirillaceae</taxon>
        <taxon>Bacterioplanoides</taxon>
    </lineage>
</organism>
<sequence length="279" mass="31398">MNYPVQGAGLGLRRALMSSLADLPEHQIDFMEVAPENWIGVGGRLGKKFRSFTERYDFLCHGLSLSIGSPAPLDEDFVRQVKAFMAEHGIKAYSEHLSYCSDDGHMYDLMPIPFTEEAVSYVAERIQRVQDILGQRLIIENVSAYAEPGKQMEEAQFVCEVIRRADCDLLLDVNNVYVNSINHGGDALAFIKAMPSERIKYLHVAGHFDEADDLLVDTHGMAVKDIVWQLLADTYRIHGVIPTLLERDFNFPPLAELLSEVEQIRRLQSISAGQCERAI</sequence>
<evidence type="ECO:0000313" key="3">
    <source>
        <dbReference type="Proteomes" id="UP001595722"/>
    </source>
</evidence>
<dbReference type="Pfam" id="PF05114">
    <property type="entry name" value="MbnB_TglH_ChrH"/>
    <property type="match status" value="1"/>
</dbReference>
<name>A0ABV7VV30_9GAMM</name>
<dbReference type="EMBL" id="JBHRYB010000005">
    <property type="protein sequence ID" value="MFC3679933.1"/>
    <property type="molecule type" value="Genomic_DNA"/>
</dbReference>
<protein>
    <recommendedName>
        <fullName evidence="1">UPF0276 protein ACFOMG_07385</fullName>
    </recommendedName>
</protein>
<comment type="caution">
    <text evidence="2">The sequence shown here is derived from an EMBL/GenBank/DDBJ whole genome shotgun (WGS) entry which is preliminary data.</text>
</comment>
<dbReference type="NCBIfam" id="NF003818">
    <property type="entry name" value="PRK05409.1"/>
    <property type="match status" value="1"/>
</dbReference>